<accession>A0A2V1D0Q5</accession>
<keyword evidence="2" id="KW-1185">Reference proteome</keyword>
<evidence type="ECO:0000313" key="2">
    <source>
        <dbReference type="Proteomes" id="UP000244855"/>
    </source>
</evidence>
<dbReference type="EMBL" id="KZ805820">
    <property type="protein sequence ID" value="PVH91612.1"/>
    <property type="molecule type" value="Genomic_DNA"/>
</dbReference>
<feature type="non-terminal residue" evidence="1">
    <location>
        <position position="60"/>
    </location>
</feature>
<sequence>MRHDDDSYKLGKIGSHRVTMCCLTCEYESTSVAVDMMRSFPLIKLLILVSSNAGAVPRDV</sequence>
<dbReference type="GO" id="GO:0009116">
    <property type="term" value="P:nucleoside metabolic process"/>
    <property type="evidence" value="ECO:0007669"/>
    <property type="project" value="InterPro"/>
</dbReference>
<reference evidence="1 2" key="1">
    <citation type="journal article" date="2018" name="Sci. Rep.">
        <title>Comparative genomics provides insights into the lifestyle and reveals functional heterogeneity of dark septate endophytic fungi.</title>
        <authorList>
            <person name="Knapp D.G."/>
            <person name="Nemeth J.B."/>
            <person name="Barry K."/>
            <person name="Hainaut M."/>
            <person name="Henrissat B."/>
            <person name="Johnson J."/>
            <person name="Kuo A."/>
            <person name="Lim J.H.P."/>
            <person name="Lipzen A."/>
            <person name="Nolan M."/>
            <person name="Ohm R.A."/>
            <person name="Tamas L."/>
            <person name="Grigoriev I.V."/>
            <person name="Spatafora J.W."/>
            <person name="Nagy L.G."/>
            <person name="Kovacs G.M."/>
        </authorList>
    </citation>
    <scope>NUCLEOTIDE SEQUENCE [LARGE SCALE GENOMIC DNA]</scope>
    <source>
        <strain evidence="1 2">DSE2036</strain>
    </source>
</reference>
<dbReference type="AlphaFoldDB" id="A0A2V1D0Q5"/>
<proteinExistence type="predicted"/>
<dbReference type="GO" id="GO:0003824">
    <property type="term" value="F:catalytic activity"/>
    <property type="evidence" value="ECO:0007669"/>
    <property type="project" value="InterPro"/>
</dbReference>
<dbReference type="Gene3D" id="3.40.50.1580">
    <property type="entry name" value="Nucleoside phosphorylase domain"/>
    <property type="match status" value="1"/>
</dbReference>
<dbReference type="InterPro" id="IPR035994">
    <property type="entry name" value="Nucleoside_phosphorylase_sf"/>
</dbReference>
<gene>
    <name evidence="1" type="ORF">DM02DRAFT_620434</name>
</gene>
<dbReference type="OrthoDB" id="1577640at2759"/>
<organism evidence="1 2">
    <name type="scientific">Periconia macrospinosa</name>
    <dbReference type="NCBI Taxonomy" id="97972"/>
    <lineage>
        <taxon>Eukaryota</taxon>
        <taxon>Fungi</taxon>
        <taxon>Dikarya</taxon>
        <taxon>Ascomycota</taxon>
        <taxon>Pezizomycotina</taxon>
        <taxon>Dothideomycetes</taxon>
        <taxon>Pleosporomycetidae</taxon>
        <taxon>Pleosporales</taxon>
        <taxon>Massarineae</taxon>
        <taxon>Periconiaceae</taxon>
        <taxon>Periconia</taxon>
    </lineage>
</organism>
<name>A0A2V1D0Q5_9PLEO</name>
<protein>
    <submittedName>
        <fullName evidence="1">Uncharacterized protein</fullName>
    </submittedName>
</protein>
<dbReference type="Proteomes" id="UP000244855">
    <property type="component" value="Unassembled WGS sequence"/>
</dbReference>
<evidence type="ECO:0000313" key="1">
    <source>
        <dbReference type="EMBL" id="PVH91612.1"/>
    </source>
</evidence>